<name>A0ABD3T5U5_SINWO</name>
<keyword evidence="2" id="KW-1185">Reference proteome</keyword>
<gene>
    <name evidence="1" type="ORF">ACJMK2_023938</name>
</gene>
<evidence type="ECO:0000313" key="2">
    <source>
        <dbReference type="Proteomes" id="UP001634394"/>
    </source>
</evidence>
<dbReference type="EMBL" id="JBJQND010000019">
    <property type="protein sequence ID" value="KAL3832280.1"/>
    <property type="molecule type" value="Genomic_DNA"/>
</dbReference>
<protein>
    <submittedName>
        <fullName evidence="1">Uncharacterized protein</fullName>
    </submittedName>
</protein>
<proteinExistence type="predicted"/>
<accession>A0ABD3T5U5</accession>
<dbReference type="Proteomes" id="UP001634394">
    <property type="component" value="Unassembled WGS sequence"/>
</dbReference>
<comment type="caution">
    <text evidence="1">The sequence shown here is derived from an EMBL/GenBank/DDBJ whole genome shotgun (WGS) entry which is preliminary data.</text>
</comment>
<dbReference type="AlphaFoldDB" id="A0ABD3T5U5"/>
<reference evidence="1 2" key="1">
    <citation type="submission" date="2024-11" db="EMBL/GenBank/DDBJ databases">
        <title>Chromosome-level genome assembly of the freshwater bivalve Anodonta woodiana.</title>
        <authorList>
            <person name="Chen X."/>
        </authorList>
    </citation>
    <scope>NUCLEOTIDE SEQUENCE [LARGE SCALE GENOMIC DNA]</scope>
    <source>
        <strain evidence="1">MN2024</strain>
        <tissue evidence="1">Gills</tissue>
    </source>
</reference>
<sequence>MAVNCSGRNVLPLEHNSSDFEINTENLHNEFLVGEGRVGEERHIVFATKFLKKIVTGRGSG</sequence>
<organism evidence="1 2">
    <name type="scientific">Sinanodonta woodiana</name>
    <name type="common">Chinese pond mussel</name>
    <name type="synonym">Anodonta woodiana</name>
    <dbReference type="NCBI Taxonomy" id="1069815"/>
    <lineage>
        <taxon>Eukaryota</taxon>
        <taxon>Metazoa</taxon>
        <taxon>Spiralia</taxon>
        <taxon>Lophotrochozoa</taxon>
        <taxon>Mollusca</taxon>
        <taxon>Bivalvia</taxon>
        <taxon>Autobranchia</taxon>
        <taxon>Heteroconchia</taxon>
        <taxon>Palaeoheterodonta</taxon>
        <taxon>Unionida</taxon>
        <taxon>Unionoidea</taxon>
        <taxon>Unionidae</taxon>
        <taxon>Unioninae</taxon>
        <taxon>Sinanodonta</taxon>
    </lineage>
</organism>
<evidence type="ECO:0000313" key="1">
    <source>
        <dbReference type="EMBL" id="KAL3832280.1"/>
    </source>
</evidence>